<accession>A0ACB1MJN2</accession>
<organism evidence="1 2">
    <name type="scientific">Rangifer tarandus platyrhynchus</name>
    <name type="common">Svalbard reindeer</name>
    <dbReference type="NCBI Taxonomy" id="3082113"/>
    <lineage>
        <taxon>Eukaryota</taxon>
        <taxon>Metazoa</taxon>
        <taxon>Chordata</taxon>
        <taxon>Craniata</taxon>
        <taxon>Vertebrata</taxon>
        <taxon>Euteleostomi</taxon>
        <taxon>Mammalia</taxon>
        <taxon>Eutheria</taxon>
        <taxon>Laurasiatheria</taxon>
        <taxon>Artiodactyla</taxon>
        <taxon>Ruminantia</taxon>
        <taxon>Pecora</taxon>
        <taxon>Cervidae</taxon>
        <taxon>Odocoileinae</taxon>
        <taxon>Rangifer</taxon>
    </lineage>
</organism>
<protein>
    <submittedName>
        <fullName evidence="1">Uncharacterized protein</fullName>
    </submittedName>
</protein>
<sequence>MWTPEGLSPGATAPGAQESLCRLGDGAEELRFSDFGAGRARQLRGCGAELGRPPARGVSAQEKLLVGEGLARQLSEYLYFLNLSTLTARNTAKRL</sequence>
<name>A0ACB1MJN2_RANTA</name>
<gene>
    <name evidence="1" type="ORF">MRATA1EN22A_LOCUS22267</name>
</gene>
<proteinExistence type="predicted"/>
<evidence type="ECO:0000313" key="1">
    <source>
        <dbReference type="EMBL" id="CAN0500645.1"/>
    </source>
</evidence>
<dbReference type="EMBL" id="OZ243562">
    <property type="protein sequence ID" value="CAN0500645.1"/>
    <property type="molecule type" value="Genomic_DNA"/>
</dbReference>
<reference evidence="1" key="1">
    <citation type="submission" date="2025-03" db="EMBL/GenBank/DDBJ databases">
        <authorList>
            <consortium name="ELIXIR-Norway"/>
            <consortium name="Elixir Norway"/>
        </authorList>
    </citation>
    <scope>NUCLEOTIDE SEQUENCE</scope>
</reference>
<evidence type="ECO:0000313" key="2">
    <source>
        <dbReference type="Proteomes" id="UP001162501"/>
    </source>
</evidence>
<dbReference type="Proteomes" id="UP001162501">
    <property type="component" value="Chromosome 34"/>
</dbReference>